<sequence>MPPESKSAISQLVQHNKRSNLPTNTSVVPVADDISSNTQDTPTATPLDDIIHYNNSYYKGLMLSRLPHLERRQKEHARGAQSWIYRYGWPVYHTLRKKNY</sequence>
<organism evidence="2 3">
    <name type="scientific">Clathrospora elynae</name>
    <dbReference type="NCBI Taxonomy" id="706981"/>
    <lineage>
        <taxon>Eukaryota</taxon>
        <taxon>Fungi</taxon>
        <taxon>Dikarya</taxon>
        <taxon>Ascomycota</taxon>
        <taxon>Pezizomycotina</taxon>
        <taxon>Dothideomycetes</taxon>
        <taxon>Pleosporomycetidae</taxon>
        <taxon>Pleosporales</taxon>
        <taxon>Diademaceae</taxon>
        <taxon>Clathrospora</taxon>
    </lineage>
</organism>
<protein>
    <submittedName>
        <fullName evidence="2">Uncharacterized protein</fullName>
    </submittedName>
</protein>
<dbReference type="EMBL" id="ML976096">
    <property type="protein sequence ID" value="KAF1938777.1"/>
    <property type="molecule type" value="Genomic_DNA"/>
</dbReference>
<dbReference type="AlphaFoldDB" id="A0A6A5SNI3"/>
<dbReference type="Proteomes" id="UP000800038">
    <property type="component" value="Unassembled WGS sequence"/>
</dbReference>
<feature type="compositionally biased region" description="Polar residues" evidence="1">
    <location>
        <begin position="7"/>
        <end position="27"/>
    </location>
</feature>
<dbReference type="OrthoDB" id="3679949at2759"/>
<evidence type="ECO:0000313" key="2">
    <source>
        <dbReference type="EMBL" id="KAF1938777.1"/>
    </source>
</evidence>
<feature type="non-terminal residue" evidence="2">
    <location>
        <position position="100"/>
    </location>
</feature>
<evidence type="ECO:0000313" key="3">
    <source>
        <dbReference type="Proteomes" id="UP000800038"/>
    </source>
</evidence>
<reference evidence="2" key="1">
    <citation type="journal article" date="2020" name="Stud. Mycol.">
        <title>101 Dothideomycetes genomes: a test case for predicting lifestyles and emergence of pathogens.</title>
        <authorList>
            <person name="Haridas S."/>
            <person name="Albert R."/>
            <person name="Binder M."/>
            <person name="Bloem J."/>
            <person name="Labutti K."/>
            <person name="Salamov A."/>
            <person name="Andreopoulos B."/>
            <person name="Baker S."/>
            <person name="Barry K."/>
            <person name="Bills G."/>
            <person name="Bluhm B."/>
            <person name="Cannon C."/>
            <person name="Castanera R."/>
            <person name="Culley D."/>
            <person name="Daum C."/>
            <person name="Ezra D."/>
            <person name="Gonzalez J."/>
            <person name="Henrissat B."/>
            <person name="Kuo A."/>
            <person name="Liang C."/>
            <person name="Lipzen A."/>
            <person name="Lutzoni F."/>
            <person name="Magnuson J."/>
            <person name="Mondo S."/>
            <person name="Nolan M."/>
            <person name="Ohm R."/>
            <person name="Pangilinan J."/>
            <person name="Park H.-J."/>
            <person name="Ramirez L."/>
            <person name="Alfaro M."/>
            <person name="Sun H."/>
            <person name="Tritt A."/>
            <person name="Yoshinaga Y."/>
            <person name="Zwiers L.-H."/>
            <person name="Turgeon B."/>
            <person name="Goodwin S."/>
            <person name="Spatafora J."/>
            <person name="Crous P."/>
            <person name="Grigoriev I."/>
        </authorList>
    </citation>
    <scope>NUCLEOTIDE SEQUENCE</scope>
    <source>
        <strain evidence="2">CBS 161.51</strain>
    </source>
</reference>
<accession>A0A6A5SNI3</accession>
<evidence type="ECO:0000256" key="1">
    <source>
        <dbReference type="SAM" id="MobiDB-lite"/>
    </source>
</evidence>
<keyword evidence="3" id="KW-1185">Reference proteome</keyword>
<gene>
    <name evidence="2" type="ORF">EJ02DRAFT_318329</name>
</gene>
<proteinExistence type="predicted"/>
<feature type="region of interest" description="Disordered" evidence="1">
    <location>
        <begin position="1"/>
        <end position="45"/>
    </location>
</feature>
<name>A0A6A5SNI3_9PLEO</name>
<feature type="compositionally biased region" description="Polar residues" evidence="1">
    <location>
        <begin position="34"/>
        <end position="44"/>
    </location>
</feature>